<name>A0AAN9BD33_9CAEN</name>
<dbReference type="Proteomes" id="UP001374579">
    <property type="component" value="Unassembled WGS sequence"/>
</dbReference>
<dbReference type="EMBL" id="JBAMIC010000008">
    <property type="protein sequence ID" value="KAK7103793.1"/>
    <property type="molecule type" value="Genomic_DNA"/>
</dbReference>
<evidence type="ECO:0000256" key="1">
    <source>
        <dbReference type="ARBA" id="ARBA00022737"/>
    </source>
</evidence>
<evidence type="ECO:0000313" key="2">
    <source>
        <dbReference type="EMBL" id="KAK7103793.1"/>
    </source>
</evidence>
<comment type="caution">
    <text evidence="2">The sequence shown here is derived from an EMBL/GenBank/DDBJ whole genome shotgun (WGS) entry which is preliminary data.</text>
</comment>
<dbReference type="PANTHER" id="PTHR22903:SF8">
    <property type="entry name" value="MAX-1A"/>
    <property type="match status" value="1"/>
</dbReference>
<evidence type="ECO:0000313" key="3">
    <source>
        <dbReference type="Proteomes" id="UP001374579"/>
    </source>
</evidence>
<proteinExistence type="predicted"/>
<protein>
    <submittedName>
        <fullName evidence="2">Uncharacterized protein</fullName>
    </submittedName>
</protein>
<organism evidence="2 3">
    <name type="scientific">Littorina saxatilis</name>
    <dbReference type="NCBI Taxonomy" id="31220"/>
    <lineage>
        <taxon>Eukaryota</taxon>
        <taxon>Metazoa</taxon>
        <taxon>Spiralia</taxon>
        <taxon>Lophotrochozoa</taxon>
        <taxon>Mollusca</taxon>
        <taxon>Gastropoda</taxon>
        <taxon>Caenogastropoda</taxon>
        <taxon>Littorinimorpha</taxon>
        <taxon>Littorinoidea</taxon>
        <taxon>Littorinidae</taxon>
        <taxon>Littorina</taxon>
    </lineage>
</organism>
<gene>
    <name evidence="2" type="ORF">V1264_018625</name>
</gene>
<sequence>MTFGGWRDDFMIVVTQLIESAPHHYEIRTEKFLFSLIKPKIHEITLQIASYINVKLQQSSPEGAPSE</sequence>
<dbReference type="AlphaFoldDB" id="A0AAN9BD33"/>
<dbReference type="PANTHER" id="PTHR22903">
    <property type="entry name" value="PLEKHH PROTEIN"/>
    <property type="match status" value="1"/>
</dbReference>
<keyword evidence="3" id="KW-1185">Reference proteome</keyword>
<reference evidence="2 3" key="1">
    <citation type="submission" date="2024-02" db="EMBL/GenBank/DDBJ databases">
        <title>Chromosome-scale genome assembly of the rough periwinkle Littorina saxatilis.</title>
        <authorList>
            <person name="De Jode A."/>
            <person name="Faria R."/>
            <person name="Formenti G."/>
            <person name="Sims Y."/>
            <person name="Smith T.P."/>
            <person name="Tracey A."/>
            <person name="Wood J.M.D."/>
            <person name="Zagrodzka Z.B."/>
            <person name="Johannesson K."/>
            <person name="Butlin R.K."/>
            <person name="Leder E.H."/>
        </authorList>
    </citation>
    <scope>NUCLEOTIDE SEQUENCE [LARGE SCALE GENOMIC DNA]</scope>
    <source>
        <strain evidence="2">Snail1</strain>
        <tissue evidence="2">Muscle</tissue>
    </source>
</reference>
<accession>A0AAN9BD33</accession>
<keyword evidence="1" id="KW-0677">Repeat</keyword>